<proteinExistence type="predicted"/>
<gene>
    <name evidence="2" type="ORF">SAMN04488054_11058</name>
</gene>
<protein>
    <submittedName>
        <fullName evidence="2">Uncharacterized protein</fullName>
    </submittedName>
</protein>
<keyword evidence="1" id="KW-0812">Transmembrane</keyword>
<name>A0A1I4M5P1_9BACI</name>
<feature type="transmembrane region" description="Helical" evidence="1">
    <location>
        <begin position="30"/>
        <end position="50"/>
    </location>
</feature>
<organism evidence="2 3">
    <name type="scientific">Salibacterium qingdaonense</name>
    <dbReference type="NCBI Taxonomy" id="266892"/>
    <lineage>
        <taxon>Bacteria</taxon>
        <taxon>Bacillati</taxon>
        <taxon>Bacillota</taxon>
        <taxon>Bacilli</taxon>
        <taxon>Bacillales</taxon>
        <taxon>Bacillaceae</taxon>
    </lineage>
</organism>
<sequence>MDLTIFMTGTSFFGAGFIILLFCLLRKKQLFVPFLLMGAGVLLCFAGLVLSSPLTDSGNAPVWVKVL</sequence>
<dbReference type="Proteomes" id="UP000199668">
    <property type="component" value="Unassembled WGS sequence"/>
</dbReference>
<evidence type="ECO:0000313" key="2">
    <source>
        <dbReference type="EMBL" id="SFL98534.1"/>
    </source>
</evidence>
<keyword evidence="1" id="KW-0472">Membrane</keyword>
<keyword evidence="1" id="KW-1133">Transmembrane helix</keyword>
<dbReference type="AlphaFoldDB" id="A0A1I4M5P1"/>
<accession>A0A1I4M5P1</accession>
<dbReference type="EMBL" id="FOTY01000010">
    <property type="protein sequence ID" value="SFL98534.1"/>
    <property type="molecule type" value="Genomic_DNA"/>
</dbReference>
<dbReference type="OrthoDB" id="2974161at2"/>
<reference evidence="2 3" key="1">
    <citation type="submission" date="2016-10" db="EMBL/GenBank/DDBJ databases">
        <authorList>
            <person name="de Groot N.N."/>
        </authorList>
    </citation>
    <scope>NUCLEOTIDE SEQUENCE [LARGE SCALE GENOMIC DNA]</scope>
    <source>
        <strain evidence="2 3">CGMCC 1.6134</strain>
    </source>
</reference>
<evidence type="ECO:0000313" key="3">
    <source>
        <dbReference type="Proteomes" id="UP000199668"/>
    </source>
</evidence>
<feature type="transmembrane region" description="Helical" evidence="1">
    <location>
        <begin position="6"/>
        <end position="25"/>
    </location>
</feature>
<evidence type="ECO:0000256" key="1">
    <source>
        <dbReference type="SAM" id="Phobius"/>
    </source>
</evidence>
<keyword evidence="3" id="KW-1185">Reference proteome</keyword>
<dbReference type="RefSeq" id="WP_090926825.1">
    <property type="nucleotide sequence ID" value="NZ_FOTY01000010.1"/>
</dbReference>